<dbReference type="KEGG" id="abas:ACPOL_1440"/>
<dbReference type="Proteomes" id="UP000253606">
    <property type="component" value="Chromosome"/>
</dbReference>
<dbReference type="Pfam" id="PF09339">
    <property type="entry name" value="HTH_IclR"/>
    <property type="match status" value="1"/>
</dbReference>
<dbReference type="OrthoDB" id="9800520at2"/>
<dbReference type="InterPro" id="IPR025997">
    <property type="entry name" value="SBP_2_dom"/>
</dbReference>
<dbReference type="Gene3D" id="3.40.50.2300">
    <property type="match status" value="2"/>
</dbReference>
<reference evidence="5 6" key="1">
    <citation type="journal article" date="2018" name="Front. Microbiol.">
        <title>Hydrolytic Capabilities as a Key to Environmental Success: Chitinolytic and Cellulolytic Acidobacteria From Acidic Sub-arctic Soils and Boreal Peatlands.</title>
        <authorList>
            <person name="Belova S.E."/>
            <person name="Ravin N.V."/>
            <person name="Pankratov T.A."/>
            <person name="Rakitin A.L."/>
            <person name="Ivanova A.A."/>
            <person name="Beletsky A.V."/>
            <person name="Mardanov A.V."/>
            <person name="Sinninghe Damste J.S."/>
            <person name="Dedysh S.N."/>
        </authorList>
    </citation>
    <scope>NUCLEOTIDE SEQUENCE [LARGE SCALE GENOMIC DNA]</scope>
    <source>
        <strain evidence="5 6">SBC82</strain>
    </source>
</reference>
<dbReference type="InterPro" id="IPR028082">
    <property type="entry name" value="Peripla_BP_I"/>
</dbReference>
<dbReference type="PANTHER" id="PTHR46847:SF1">
    <property type="entry name" value="D-ALLOSE-BINDING PERIPLASMIC PROTEIN-RELATED"/>
    <property type="match status" value="1"/>
</dbReference>
<comment type="subcellular location">
    <subcellularLocation>
        <location evidence="1">Cell envelope</location>
    </subcellularLocation>
</comment>
<keyword evidence="6" id="KW-1185">Reference proteome</keyword>
<protein>
    <submittedName>
        <fullName evidence="5">Periplasmic binding protein/LacI transcriptional regulator</fullName>
    </submittedName>
</protein>
<dbReference type="EMBL" id="CP030840">
    <property type="protein sequence ID" value="AXC10786.1"/>
    <property type="molecule type" value="Genomic_DNA"/>
</dbReference>
<dbReference type="GO" id="GO:0030246">
    <property type="term" value="F:carbohydrate binding"/>
    <property type="evidence" value="ECO:0007669"/>
    <property type="project" value="UniProtKB-ARBA"/>
</dbReference>
<dbReference type="GO" id="GO:0006355">
    <property type="term" value="P:regulation of DNA-templated transcription"/>
    <property type="evidence" value="ECO:0007669"/>
    <property type="project" value="InterPro"/>
</dbReference>
<evidence type="ECO:0000259" key="4">
    <source>
        <dbReference type="PROSITE" id="PS51077"/>
    </source>
</evidence>
<evidence type="ECO:0000256" key="3">
    <source>
        <dbReference type="ARBA" id="ARBA00022729"/>
    </source>
</evidence>
<dbReference type="InterPro" id="IPR005471">
    <property type="entry name" value="Tscrpt_reg_IclR_N"/>
</dbReference>
<dbReference type="PANTHER" id="PTHR46847">
    <property type="entry name" value="D-ALLOSE-BINDING PERIPLASMIC PROTEIN-RELATED"/>
    <property type="match status" value="1"/>
</dbReference>
<proteinExistence type="inferred from homology"/>
<dbReference type="SUPFAM" id="SSF46785">
    <property type="entry name" value="Winged helix' DNA-binding domain"/>
    <property type="match status" value="1"/>
</dbReference>
<gene>
    <name evidence="5" type="ORF">ACPOL_1440</name>
</gene>
<evidence type="ECO:0000256" key="1">
    <source>
        <dbReference type="ARBA" id="ARBA00004196"/>
    </source>
</evidence>
<name>A0A2Z5FWJ0_9BACT</name>
<evidence type="ECO:0000256" key="2">
    <source>
        <dbReference type="ARBA" id="ARBA00007639"/>
    </source>
</evidence>
<dbReference type="CDD" id="cd01536">
    <property type="entry name" value="PBP1_ABC_sugar_binding-like"/>
    <property type="match status" value="1"/>
</dbReference>
<comment type="similarity">
    <text evidence="2">Belongs to the bacterial solute-binding protein 2 family.</text>
</comment>
<evidence type="ECO:0000313" key="6">
    <source>
        <dbReference type="Proteomes" id="UP000253606"/>
    </source>
</evidence>
<accession>A0A2Z5FWJ0</accession>
<dbReference type="Pfam" id="PF13407">
    <property type="entry name" value="Peripla_BP_4"/>
    <property type="match status" value="1"/>
</dbReference>
<dbReference type="SUPFAM" id="SSF53822">
    <property type="entry name" value="Periplasmic binding protein-like I"/>
    <property type="match status" value="1"/>
</dbReference>
<keyword evidence="3" id="KW-0732">Signal</keyword>
<organism evidence="5 6">
    <name type="scientific">Acidisarcina polymorpha</name>
    <dbReference type="NCBI Taxonomy" id="2211140"/>
    <lineage>
        <taxon>Bacteria</taxon>
        <taxon>Pseudomonadati</taxon>
        <taxon>Acidobacteriota</taxon>
        <taxon>Terriglobia</taxon>
        <taxon>Terriglobales</taxon>
        <taxon>Acidobacteriaceae</taxon>
        <taxon>Acidisarcina</taxon>
    </lineage>
</organism>
<dbReference type="InterPro" id="IPR036390">
    <property type="entry name" value="WH_DNA-bd_sf"/>
</dbReference>
<dbReference type="SMART" id="SM00346">
    <property type="entry name" value="HTH_ICLR"/>
    <property type="match status" value="1"/>
</dbReference>
<evidence type="ECO:0000313" key="5">
    <source>
        <dbReference type="EMBL" id="AXC10786.1"/>
    </source>
</evidence>
<dbReference type="Gene3D" id="1.10.10.10">
    <property type="entry name" value="Winged helix-like DNA-binding domain superfamily/Winged helix DNA-binding domain"/>
    <property type="match status" value="1"/>
</dbReference>
<dbReference type="GO" id="GO:0030313">
    <property type="term" value="C:cell envelope"/>
    <property type="evidence" value="ECO:0007669"/>
    <property type="project" value="UniProtKB-SubCell"/>
</dbReference>
<sequence length="363" mass="40113">MLANKTTKRLYLIPILSKALDVMELLQAERAPMSLEAVFQRTRFSKTSVYRILQTLLHRGYVARSGDGLYRLVSLPLKLRFGFASQSSEMPFSQAVTQSLQAAAAASGVDLMILDNRYDAATALKNAEQFVQSRIDLVIEFQVEQQVAPVIADRIAAAGIPLIAIDIPHPHAIYFGVNNYRVGYDAGSLLAQYATDHWRGQVDWVLGLDIEEAGPLVQSRITGAFEGVRSILDAIPVESFVRIDGRGMHEKSYRLVLDFLKRHPRDKRILVAAATDTSALGALQAVEELKRGKQVVIVGQDCIPEAVEEMRKPGSPIIGSVSHEVNEYGPRIIEIGLGLLRGRSVPPYNYVVHRLVTSESLRA</sequence>
<dbReference type="AlphaFoldDB" id="A0A2Z5FWJ0"/>
<dbReference type="GO" id="GO:0003677">
    <property type="term" value="F:DNA binding"/>
    <property type="evidence" value="ECO:0007669"/>
    <property type="project" value="InterPro"/>
</dbReference>
<dbReference type="InterPro" id="IPR036388">
    <property type="entry name" value="WH-like_DNA-bd_sf"/>
</dbReference>
<dbReference type="PROSITE" id="PS51077">
    <property type="entry name" value="HTH_ICLR"/>
    <property type="match status" value="1"/>
</dbReference>
<dbReference type="RefSeq" id="WP_114206352.1">
    <property type="nucleotide sequence ID" value="NZ_CP030840.1"/>
</dbReference>
<feature type="domain" description="HTH iclR-type" evidence="4">
    <location>
        <begin position="13"/>
        <end position="74"/>
    </location>
</feature>